<keyword evidence="3" id="KW-1185">Reference proteome</keyword>
<evidence type="ECO:0000259" key="1">
    <source>
        <dbReference type="PROSITE" id="PS50994"/>
    </source>
</evidence>
<reference evidence="2" key="1">
    <citation type="submission" date="2025-05" db="UniProtKB">
        <authorList>
            <consortium name="EnsemblMetazoa"/>
        </authorList>
    </citation>
    <scope>IDENTIFICATION</scope>
</reference>
<dbReference type="Gene3D" id="3.30.420.10">
    <property type="entry name" value="Ribonuclease H-like superfamily/Ribonuclease H"/>
    <property type="match status" value="1"/>
</dbReference>
<dbReference type="InterPro" id="IPR001584">
    <property type="entry name" value="Integrase_cat-core"/>
</dbReference>
<dbReference type="EnsemblMetazoa" id="XM_050653232.1">
    <property type="protein sequence ID" value="XP_050509189.1"/>
    <property type="gene ID" value="LOC126886346"/>
</dbReference>
<dbReference type="PANTHER" id="PTHR47331">
    <property type="entry name" value="PHD-TYPE DOMAIN-CONTAINING PROTEIN"/>
    <property type="match status" value="1"/>
</dbReference>
<sequence>MFPSQILNSETWWHGPSWIILDSQFWPNEQFKVDHLPELKTQTLLAQNAPDILSFPFDRFSNFSKMCRVTSYIFRFVNNCANRNNRKTGVLTLSELKYSLNALIKVSQNQSFCNEIKDLSNNKYLASKNRLCGLTPFLDRQNILRVGGRLKYSDYNFNKKHPILINGNHHFTKLLFQEQHLILLHGGAQLLLNTIRDIYWPTSGRNLARATVRKCVRCFRFNAKTIQPIMGNLPSARVMPSSPFTITGVDYAGPFLIKDKKGRGCKTTKCYIGLFICFSTKAVHLELISSLSSEAFLQALRRFVSRRGKPEKIFSDNGSNFIGAQRELASLLNAHELRDKLWSLTNSLEIEWQFIPPYSPHFGGLWEAGVKSSKLHLKRVLSKTALIYEEFQTLIIQIEAILNSRPLSPISPDPNDISPLTPAHFLIGKPIIAVPDQDLTDIKVTRLNRYQLLQQMCQSFWARWKTEYISQLQVKGRWKKNQESLTDGALVLIKDDNINPTHWQLGRIFSVHPGRDNINRVATIKTSTGIIKRGFNKICPLPLDD</sequence>
<organism evidence="2 3">
    <name type="scientific">Diabrotica virgifera virgifera</name>
    <name type="common">western corn rootworm</name>
    <dbReference type="NCBI Taxonomy" id="50390"/>
    <lineage>
        <taxon>Eukaryota</taxon>
        <taxon>Metazoa</taxon>
        <taxon>Ecdysozoa</taxon>
        <taxon>Arthropoda</taxon>
        <taxon>Hexapoda</taxon>
        <taxon>Insecta</taxon>
        <taxon>Pterygota</taxon>
        <taxon>Neoptera</taxon>
        <taxon>Endopterygota</taxon>
        <taxon>Coleoptera</taxon>
        <taxon>Polyphaga</taxon>
        <taxon>Cucujiformia</taxon>
        <taxon>Chrysomeloidea</taxon>
        <taxon>Chrysomelidae</taxon>
        <taxon>Galerucinae</taxon>
        <taxon>Diabroticina</taxon>
        <taxon>Diabroticites</taxon>
        <taxon>Diabrotica</taxon>
    </lineage>
</organism>
<dbReference type="Proteomes" id="UP001652700">
    <property type="component" value="Unplaced"/>
</dbReference>
<protein>
    <recommendedName>
        <fullName evidence="1">Integrase catalytic domain-containing protein</fullName>
    </recommendedName>
</protein>
<evidence type="ECO:0000313" key="2">
    <source>
        <dbReference type="EnsemblMetazoa" id="XP_050509189.1"/>
    </source>
</evidence>
<dbReference type="Pfam" id="PF18701">
    <property type="entry name" value="DUF5641"/>
    <property type="match status" value="1"/>
</dbReference>
<accession>A0ABM5KG66</accession>
<name>A0ABM5KG66_DIAVI</name>
<evidence type="ECO:0000313" key="3">
    <source>
        <dbReference type="Proteomes" id="UP001652700"/>
    </source>
</evidence>
<dbReference type="GeneID" id="126886346"/>
<proteinExistence type="predicted"/>
<dbReference type="SUPFAM" id="SSF53098">
    <property type="entry name" value="Ribonuclease H-like"/>
    <property type="match status" value="1"/>
</dbReference>
<dbReference type="InterPro" id="IPR036397">
    <property type="entry name" value="RNaseH_sf"/>
</dbReference>
<dbReference type="InterPro" id="IPR040676">
    <property type="entry name" value="DUF5641"/>
</dbReference>
<dbReference type="PROSITE" id="PS50994">
    <property type="entry name" value="INTEGRASE"/>
    <property type="match status" value="1"/>
</dbReference>
<dbReference type="RefSeq" id="XP_050509189.1">
    <property type="nucleotide sequence ID" value="XM_050653232.1"/>
</dbReference>
<feature type="domain" description="Integrase catalytic" evidence="1">
    <location>
        <begin position="239"/>
        <end position="430"/>
    </location>
</feature>
<dbReference type="InterPro" id="IPR012337">
    <property type="entry name" value="RNaseH-like_sf"/>
</dbReference>